<sequence length="416" mass="45818">YYIDGGIDTGLPQTNTYINRVVIDSSNSIESPSTTANIDRGITGWVTTGTGTYINRVVIDSSNSIESSSTTANIDRGIDTGWVTTGTGTSVVRSGSTNSWNNPSQIEVDDKSFADTYITTLGGYTDWLRAANFDFSSIPVGATLDGIEVRIKRYAYYSNEDYDDEVYLISNTAQVGDNKSKATPWRTTAGYYTYGGPTDTWNSGLTISDIKTINFGVELSALTVVPYSYLYVDSIQIKVYYTESGSSTTSAEEWVDTSKTTAQDDDSTYVSFNPSSTVDDSDWLRLTNFSLSIPSGATITGIEVQMDKQATQGSSIRDGSLYLRKTDRQVGNDKAETINYWDTVDDDAYDIYGGPTDLWGTTWTRSEINSVDFGIDLYVKYFGTVATDARIDHVIIKVYYDRTFNGRSWSSTGNAR</sequence>
<gene>
    <name evidence="1" type="ORF">LCGC14_2773800</name>
</gene>
<accession>A0A0F8YVF7</accession>
<feature type="non-terminal residue" evidence="1">
    <location>
        <position position="1"/>
    </location>
</feature>
<protein>
    <submittedName>
        <fullName evidence="1">Uncharacterized protein</fullName>
    </submittedName>
</protein>
<proteinExistence type="predicted"/>
<feature type="non-terminal residue" evidence="1">
    <location>
        <position position="416"/>
    </location>
</feature>
<comment type="caution">
    <text evidence="1">The sequence shown here is derived from an EMBL/GenBank/DDBJ whole genome shotgun (WGS) entry which is preliminary data.</text>
</comment>
<dbReference type="AlphaFoldDB" id="A0A0F8YVF7"/>
<dbReference type="EMBL" id="LAZR01051334">
    <property type="protein sequence ID" value="KKK85388.1"/>
    <property type="molecule type" value="Genomic_DNA"/>
</dbReference>
<organism evidence="1">
    <name type="scientific">marine sediment metagenome</name>
    <dbReference type="NCBI Taxonomy" id="412755"/>
    <lineage>
        <taxon>unclassified sequences</taxon>
        <taxon>metagenomes</taxon>
        <taxon>ecological metagenomes</taxon>
    </lineage>
</organism>
<name>A0A0F8YVF7_9ZZZZ</name>
<evidence type="ECO:0000313" key="1">
    <source>
        <dbReference type="EMBL" id="KKK85388.1"/>
    </source>
</evidence>
<reference evidence="1" key="1">
    <citation type="journal article" date="2015" name="Nature">
        <title>Complex archaea that bridge the gap between prokaryotes and eukaryotes.</title>
        <authorList>
            <person name="Spang A."/>
            <person name="Saw J.H."/>
            <person name="Jorgensen S.L."/>
            <person name="Zaremba-Niedzwiedzka K."/>
            <person name="Martijn J."/>
            <person name="Lind A.E."/>
            <person name="van Eijk R."/>
            <person name="Schleper C."/>
            <person name="Guy L."/>
            <person name="Ettema T.J."/>
        </authorList>
    </citation>
    <scope>NUCLEOTIDE SEQUENCE</scope>
</reference>